<dbReference type="EMBL" id="JBGMDY010000008">
    <property type="protein sequence ID" value="KAL2326496.1"/>
    <property type="molecule type" value="Genomic_DNA"/>
</dbReference>
<dbReference type="AlphaFoldDB" id="A0ABD1LSP8"/>
<comment type="caution">
    <text evidence="1">The sequence shown here is derived from an EMBL/GenBank/DDBJ whole genome shotgun (WGS) entry which is preliminary data.</text>
</comment>
<keyword evidence="2" id="KW-1185">Reference proteome</keyword>
<dbReference type="Proteomes" id="UP001603857">
    <property type="component" value="Unassembled WGS sequence"/>
</dbReference>
<organism evidence="1 2">
    <name type="scientific">Flemingia macrophylla</name>
    <dbReference type="NCBI Taxonomy" id="520843"/>
    <lineage>
        <taxon>Eukaryota</taxon>
        <taxon>Viridiplantae</taxon>
        <taxon>Streptophyta</taxon>
        <taxon>Embryophyta</taxon>
        <taxon>Tracheophyta</taxon>
        <taxon>Spermatophyta</taxon>
        <taxon>Magnoliopsida</taxon>
        <taxon>eudicotyledons</taxon>
        <taxon>Gunneridae</taxon>
        <taxon>Pentapetalae</taxon>
        <taxon>rosids</taxon>
        <taxon>fabids</taxon>
        <taxon>Fabales</taxon>
        <taxon>Fabaceae</taxon>
        <taxon>Papilionoideae</taxon>
        <taxon>50 kb inversion clade</taxon>
        <taxon>NPAAA clade</taxon>
        <taxon>indigoferoid/millettioid clade</taxon>
        <taxon>Phaseoleae</taxon>
        <taxon>Flemingia</taxon>
    </lineage>
</organism>
<reference evidence="1 2" key="1">
    <citation type="submission" date="2024-08" db="EMBL/GenBank/DDBJ databases">
        <title>Insights into the chromosomal genome structure of Flemingia macrophylla.</title>
        <authorList>
            <person name="Ding Y."/>
            <person name="Zhao Y."/>
            <person name="Bi W."/>
            <person name="Wu M."/>
            <person name="Zhao G."/>
            <person name="Gong Y."/>
            <person name="Li W."/>
            <person name="Zhang P."/>
        </authorList>
    </citation>
    <scope>NUCLEOTIDE SEQUENCE [LARGE SCALE GENOMIC DNA]</scope>
    <source>
        <strain evidence="1">DYQJB</strain>
        <tissue evidence="1">Leaf</tissue>
    </source>
</reference>
<protein>
    <submittedName>
        <fullName evidence="1">Uncharacterized protein</fullName>
    </submittedName>
</protein>
<name>A0ABD1LSP8_9FABA</name>
<accession>A0ABD1LSP8</accession>
<proteinExistence type="predicted"/>
<evidence type="ECO:0000313" key="2">
    <source>
        <dbReference type="Proteomes" id="UP001603857"/>
    </source>
</evidence>
<sequence length="113" mass="12302">MAASFPGCWHHSLARLSPSLSGATELVGIVAMSVGRVGMEPILPPYIEAAICGFGLEYSELRAYTHGFFSNVAEILDDSFAQVSKNLTTHYSYILITLTFEILYAFSSCNLDS</sequence>
<evidence type="ECO:0000313" key="1">
    <source>
        <dbReference type="EMBL" id="KAL2326496.1"/>
    </source>
</evidence>
<gene>
    <name evidence="1" type="ORF">Fmac_025554</name>
</gene>